<dbReference type="PIRSF" id="PIRSF001227">
    <property type="entry name" value="Pen_acylase"/>
    <property type="match status" value="1"/>
</dbReference>
<feature type="binding site" evidence="5">
    <location>
        <position position="262"/>
    </location>
    <ligand>
        <name>Ca(2+)</name>
        <dbReference type="ChEBI" id="CHEBI:29108"/>
    </ligand>
</feature>
<dbReference type="GO" id="GO:0016811">
    <property type="term" value="F:hydrolase activity, acting on carbon-nitrogen (but not peptide) bonds, in linear amides"/>
    <property type="evidence" value="ECO:0007669"/>
    <property type="project" value="InterPro"/>
</dbReference>
<dbReference type="InterPro" id="IPR002692">
    <property type="entry name" value="S45"/>
</dbReference>
<evidence type="ECO:0000256" key="6">
    <source>
        <dbReference type="SAM" id="SignalP"/>
    </source>
</evidence>
<dbReference type="InterPro" id="IPR029055">
    <property type="entry name" value="Ntn_hydrolases_N"/>
</dbReference>
<dbReference type="Gene3D" id="1.10.1400.10">
    <property type="match status" value="1"/>
</dbReference>
<keyword evidence="3" id="KW-0378">Hydrolase</keyword>
<keyword evidence="5" id="KW-0106">Calcium</keyword>
<dbReference type="InterPro" id="IPR043146">
    <property type="entry name" value="Penicillin_amidase_N_B-knob"/>
</dbReference>
<comment type="similarity">
    <text evidence="1">Belongs to the peptidase S45 family.</text>
</comment>
<dbReference type="Gene3D" id="1.10.439.10">
    <property type="entry name" value="Penicillin Amidohydrolase, domain 1"/>
    <property type="match status" value="1"/>
</dbReference>
<dbReference type="PANTHER" id="PTHR34218:SF3">
    <property type="entry name" value="ACYL-HOMOSERINE LACTONE ACYLASE PVDQ"/>
    <property type="match status" value="1"/>
</dbReference>
<keyword evidence="4" id="KW-0865">Zymogen</keyword>
<evidence type="ECO:0000256" key="2">
    <source>
        <dbReference type="ARBA" id="ARBA00022729"/>
    </source>
</evidence>
<feature type="binding site" evidence="5">
    <location>
        <position position="265"/>
    </location>
    <ligand>
        <name>Ca(2+)</name>
        <dbReference type="ChEBI" id="CHEBI:29108"/>
    </ligand>
</feature>
<feature type="chain" id="PRO_5002965545" evidence="6">
    <location>
        <begin position="24"/>
        <end position="725"/>
    </location>
</feature>
<dbReference type="MEROPS" id="S45.002"/>
<proteinExistence type="inferred from homology"/>
<dbReference type="Gene3D" id="3.60.20.10">
    <property type="entry name" value="Glutamine Phosphoribosylpyrophosphate, subunit 1, domain 1"/>
    <property type="match status" value="1"/>
</dbReference>
<keyword evidence="5" id="KW-0479">Metal-binding</keyword>
<evidence type="ECO:0000256" key="3">
    <source>
        <dbReference type="ARBA" id="ARBA00022801"/>
    </source>
</evidence>
<dbReference type="Pfam" id="PF01804">
    <property type="entry name" value="Penicil_amidase"/>
    <property type="match status" value="1"/>
</dbReference>
<keyword evidence="2 6" id="KW-0732">Signal</keyword>
<evidence type="ECO:0000256" key="5">
    <source>
        <dbReference type="PIRSR" id="PIRSR001227-2"/>
    </source>
</evidence>
<organism evidence="7">
    <name type="scientific">uncultured bacterium FLS18</name>
    <dbReference type="NCBI Taxonomy" id="654935"/>
    <lineage>
        <taxon>Bacteria</taxon>
        <taxon>environmental samples</taxon>
    </lineage>
</organism>
<sequence>MRTVTSVSLSLALCIGICFTVGAADLPGTGADAGKTVVYRDTLGVPHIYAPTVEAGMYAMGWAQAEDRPEELLKNLLIAIGEFSSITGPAALQSDIRSQMWDHYGTSKRLVERVRPEVRRTNQEYARGINDFYAAHPEDLPAWWGDRKVDEYMIMAFGRLFLYNWSIDGAYGDLRRGGVAPGFDNPARGSNQWAVSPSRSAVGAAILYIDPHLSWWGVSRFWALRIHAGEVEGSGVTLPGSPGIGLGHNANVAWAMTTGGPDTADIYELTLKEGDPTKYLYDGDYRDFEKRDVTINVRGKGEQTATIWKSHHGPIVAMRNGKAYAAAMAYAEEVEVTEAWTTFNTATDYRGMMDGMAMRQLFPQNVMVADTSGNIYYQRTGRVPRRPPGYDWSMPVDGSSSATQWQGVHPASDHVQLLNPPQGYMQNCNIPPDAMVVGSPLTKDRYLGYLYGSRGGSTNQRGARAIELLSQDDSVTIAEALAYAVDVHPAGVERWVEVLKMADERFGDTLRSNDDYAKGIKDILSWDQEMRRDSSGALKYYYWRQQLVKDHGNDAIRDAASRIDYLYNPVVNEPIPPIDLADEELQGAATSFENAMTALKEDLGSLTAVYGVKFRVGRDDKSWPLGGGGGRMGTTTLRNIGYGRENGDKTRWGQSGQTSTQIVVMTKPVQSWMYLPVGQSDRPDSPHYTSYAEKAFSKRQLQPTWWQAEDLAKHIESRTVLAGAP</sequence>
<dbReference type="GO" id="GO:0017000">
    <property type="term" value="P:antibiotic biosynthetic process"/>
    <property type="evidence" value="ECO:0007669"/>
    <property type="project" value="InterPro"/>
</dbReference>
<dbReference type="InterPro" id="IPR023343">
    <property type="entry name" value="Penicillin_amidase_dom1"/>
</dbReference>
<evidence type="ECO:0000313" key="7">
    <source>
        <dbReference type="EMBL" id="ACS68531.1"/>
    </source>
</evidence>
<dbReference type="InterPro" id="IPR014395">
    <property type="entry name" value="Pen/GL7ACA/AHL_acylase"/>
</dbReference>
<dbReference type="PANTHER" id="PTHR34218">
    <property type="entry name" value="PEPTIDASE S45 PENICILLIN AMIDASE"/>
    <property type="match status" value="1"/>
</dbReference>
<feature type="signal peptide" evidence="6">
    <location>
        <begin position="1"/>
        <end position="23"/>
    </location>
</feature>
<dbReference type="GO" id="GO:0046872">
    <property type="term" value="F:metal ion binding"/>
    <property type="evidence" value="ECO:0007669"/>
    <property type="project" value="UniProtKB-KW"/>
</dbReference>
<dbReference type="Gene3D" id="2.30.120.10">
    <property type="match status" value="1"/>
</dbReference>
<dbReference type="InterPro" id="IPR043147">
    <property type="entry name" value="Penicillin_amidase_A-knob"/>
</dbReference>
<dbReference type="EMBL" id="FJ483469">
    <property type="protein sequence ID" value="ACS68531.1"/>
    <property type="molecule type" value="Genomic_DNA"/>
</dbReference>
<name>C6G3Z6_9BACT</name>
<dbReference type="SUPFAM" id="SSF56235">
    <property type="entry name" value="N-terminal nucleophile aminohydrolases (Ntn hydrolases)"/>
    <property type="match status" value="1"/>
</dbReference>
<protein>
    <submittedName>
        <fullName evidence="7">Glutaryl 7-aminocephalosporanic acid acylase</fullName>
    </submittedName>
</protein>
<comment type="cofactor">
    <cofactor evidence="5">
        <name>Ca(2+)</name>
        <dbReference type="ChEBI" id="CHEBI:29108"/>
    </cofactor>
    <text evidence="5">Binds 1 Ca(2+) ion per dimer.</text>
</comment>
<evidence type="ECO:0000256" key="1">
    <source>
        <dbReference type="ARBA" id="ARBA00006586"/>
    </source>
</evidence>
<accession>C6G3Z6</accession>
<evidence type="ECO:0000256" key="4">
    <source>
        <dbReference type="ARBA" id="ARBA00023145"/>
    </source>
</evidence>
<dbReference type="AlphaFoldDB" id="C6G3Z6"/>
<reference evidence="7" key="1">
    <citation type="journal article" date="2010" name="FEMS Microbiol. Ecol.">
        <title>Novel lipolytic genes from the microbial metagenomic library of the South China Sea marine sediment.</title>
        <authorList>
            <person name="Hu Y."/>
            <person name="Fu C."/>
            <person name="Huang Y."/>
            <person name="Yin Y."/>
            <person name="Cheng G."/>
            <person name="Lei F."/>
            <person name="Lu N."/>
            <person name="Li J."/>
            <person name="Ashforth E.J."/>
            <person name="Zhang L."/>
            <person name="Zhu B."/>
        </authorList>
    </citation>
    <scope>NUCLEOTIDE SEQUENCE</scope>
</reference>